<evidence type="ECO:0000313" key="4">
    <source>
        <dbReference type="Proteomes" id="UP000467124"/>
    </source>
</evidence>
<comment type="similarity">
    <text evidence="1">Belongs to the esterase D family.</text>
</comment>
<dbReference type="InterPro" id="IPR000801">
    <property type="entry name" value="Esterase-like"/>
</dbReference>
<dbReference type="Proteomes" id="UP000467124">
    <property type="component" value="Unassembled WGS sequence"/>
</dbReference>
<evidence type="ECO:0000313" key="3">
    <source>
        <dbReference type="EMBL" id="MYR35000.1"/>
    </source>
</evidence>
<dbReference type="PANTHER" id="PTHR40841:SF2">
    <property type="entry name" value="SIDEROPHORE-DEGRADING ESTERASE (EUROFUNG)"/>
    <property type="match status" value="1"/>
</dbReference>
<dbReference type="Gene3D" id="3.40.50.1820">
    <property type="entry name" value="alpha/beta hydrolase"/>
    <property type="match status" value="1"/>
</dbReference>
<dbReference type="EMBL" id="WWHY01000001">
    <property type="protein sequence ID" value="MYR35000.1"/>
    <property type="molecule type" value="Genomic_DNA"/>
</dbReference>
<accession>A0A7K2IYE1</accession>
<dbReference type="PANTHER" id="PTHR40841">
    <property type="entry name" value="SIDEROPHORE TRIACETYLFUSARININE C ESTERASE"/>
    <property type="match status" value="1"/>
</dbReference>
<gene>
    <name evidence="3" type="ORF">GTW20_22745</name>
</gene>
<organism evidence="3 4">
    <name type="scientific">Nocardiopsis alba</name>
    <dbReference type="NCBI Taxonomy" id="53437"/>
    <lineage>
        <taxon>Bacteria</taxon>
        <taxon>Bacillati</taxon>
        <taxon>Actinomycetota</taxon>
        <taxon>Actinomycetes</taxon>
        <taxon>Streptosporangiales</taxon>
        <taxon>Nocardiopsidaceae</taxon>
        <taxon>Nocardiopsis</taxon>
    </lineage>
</organism>
<evidence type="ECO:0000256" key="1">
    <source>
        <dbReference type="ARBA" id="ARBA00005622"/>
    </source>
</evidence>
<proteinExistence type="inferred from homology"/>
<dbReference type="InterPro" id="IPR029058">
    <property type="entry name" value="AB_hydrolase_fold"/>
</dbReference>
<evidence type="ECO:0000256" key="2">
    <source>
        <dbReference type="ARBA" id="ARBA00022801"/>
    </source>
</evidence>
<keyword evidence="2 3" id="KW-0378">Hydrolase</keyword>
<reference evidence="3 4" key="1">
    <citation type="journal article" date="2019" name="Nat. Commun.">
        <title>The antimicrobial potential of Streptomyces from insect microbiomes.</title>
        <authorList>
            <person name="Chevrette M.G."/>
            <person name="Carlson C.M."/>
            <person name="Ortega H.E."/>
            <person name="Thomas C."/>
            <person name="Ananiev G.E."/>
            <person name="Barns K.J."/>
            <person name="Book A.J."/>
            <person name="Cagnazzo J."/>
            <person name="Carlos C."/>
            <person name="Flanigan W."/>
            <person name="Grubbs K.J."/>
            <person name="Horn H.A."/>
            <person name="Hoffmann F.M."/>
            <person name="Klassen J.L."/>
            <person name="Knack J.J."/>
            <person name="Lewin G.R."/>
            <person name="McDonald B.R."/>
            <person name="Muller L."/>
            <person name="Melo W.G.P."/>
            <person name="Pinto-Tomas A.A."/>
            <person name="Schmitz A."/>
            <person name="Wendt-Pienkowski E."/>
            <person name="Wildman S."/>
            <person name="Zhao M."/>
            <person name="Zhang F."/>
            <person name="Bugni T.S."/>
            <person name="Andes D.R."/>
            <person name="Pupo M.T."/>
            <person name="Currie C.R."/>
        </authorList>
    </citation>
    <scope>NUCLEOTIDE SEQUENCE [LARGE SCALE GENOMIC DNA]</scope>
    <source>
        <strain evidence="3 4">SID5840</strain>
    </source>
</reference>
<dbReference type="Pfam" id="PF00756">
    <property type="entry name" value="Esterase"/>
    <property type="match status" value="1"/>
</dbReference>
<comment type="caution">
    <text evidence="3">The sequence shown here is derived from an EMBL/GenBank/DDBJ whole genome shotgun (WGS) entry which is preliminary data.</text>
</comment>
<sequence>MSEILHGCLPDTEYLEVTARSGRRYGVWVTTPPGYADSTDPLPLIYVLDGNWSVGLTAPLIVTQADPYLTIAPYIQVSVGYAGEEAASWSSLRNRDLVPPGEPIGEEMMATLTAARETGRMTQEQVDAYLAEPAETRADVFLDFLTDELHPHLRSRLRVGESGHGLFGYSYGGLFALYAWLREAAPFASFGAGSPGVAGADSRIFTLIDALPEPGEGSAGSRLHITLNEAELLGDVPFYRGMSRNVLTAVERLHAKGWSEHVSKALLRETHVTGLQVSFLGYLKTCHRR</sequence>
<dbReference type="SUPFAM" id="SSF53474">
    <property type="entry name" value="alpha/beta-Hydrolases"/>
    <property type="match status" value="1"/>
</dbReference>
<dbReference type="RefSeq" id="WP_161111825.1">
    <property type="nucleotide sequence ID" value="NZ_WWHY01000001.1"/>
</dbReference>
<protein>
    <submittedName>
        <fullName evidence="3">Alpha/beta hydrolase</fullName>
    </submittedName>
</protein>
<name>A0A7K2IYE1_9ACTN</name>
<dbReference type="InterPro" id="IPR052558">
    <property type="entry name" value="Siderophore_Hydrolase_D"/>
</dbReference>
<dbReference type="GO" id="GO:0016788">
    <property type="term" value="F:hydrolase activity, acting on ester bonds"/>
    <property type="evidence" value="ECO:0007669"/>
    <property type="project" value="TreeGrafter"/>
</dbReference>
<dbReference type="AlphaFoldDB" id="A0A7K2IYE1"/>